<dbReference type="AlphaFoldDB" id="A0A4D6MVM1"/>
<evidence type="ECO:0008006" key="3">
    <source>
        <dbReference type="Google" id="ProtNLM"/>
    </source>
</evidence>
<evidence type="ECO:0000313" key="2">
    <source>
        <dbReference type="Proteomes" id="UP000501690"/>
    </source>
</evidence>
<proteinExistence type="predicted"/>
<dbReference type="EMBL" id="CP039352">
    <property type="protein sequence ID" value="QCE04794.1"/>
    <property type="molecule type" value="Genomic_DNA"/>
</dbReference>
<organism evidence="1 2">
    <name type="scientific">Vigna unguiculata</name>
    <name type="common">Cowpea</name>
    <dbReference type="NCBI Taxonomy" id="3917"/>
    <lineage>
        <taxon>Eukaryota</taxon>
        <taxon>Viridiplantae</taxon>
        <taxon>Streptophyta</taxon>
        <taxon>Embryophyta</taxon>
        <taxon>Tracheophyta</taxon>
        <taxon>Spermatophyta</taxon>
        <taxon>Magnoliopsida</taxon>
        <taxon>eudicotyledons</taxon>
        <taxon>Gunneridae</taxon>
        <taxon>Pentapetalae</taxon>
        <taxon>rosids</taxon>
        <taxon>fabids</taxon>
        <taxon>Fabales</taxon>
        <taxon>Fabaceae</taxon>
        <taxon>Papilionoideae</taxon>
        <taxon>50 kb inversion clade</taxon>
        <taxon>NPAAA clade</taxon>
        <taxon>indigoferoid/millettioid clade</taxon>
        <taxon>Phaseoleae</taxon>
        <taxon>Vigna</taxon>
    </lineage>
</organism>
<protein>
    <recommendedName>
        <fullName evidence="3">Late embryogenesis abundant protein</fullName>
    </recommendedName>
</protein>
<name>A0A4D6MVM1_VIGUN</name>
<gene>
    <name evidence="1" type="ORF">DEO72_LG8g2835</name>
</gene>
<keyword evidence="2" id="KW-1185">Reference proteome</keyword>
<accession>A0A4D6MVM1</accession>
<sequence length="183" mass="21420">MTMKDIQPKLLWPTIITISVIVVLLLVLEVNSESNKRAYNEQFKFSVRNATVHSFSYNTTTTTFTYDLLLFFIVPDVYVSLRYFDATASYLNHRFASNPDETLVRGLTGFSMRFNGHYVVSFTEDQLLTLHKDHMAGLYNITVTIRQWEYTLLFRIRRLGKFVLCDIQVPLQSRVFCGWIKHD</sequence>
<evidence type="ECO:0000313" key="1">
    <source>
        <dbReference type="EMBL" id="QCE04794.1"/>
    </source>
</evidence>
<reference evidence="1 2" key="1">
    <citation type="submission" date="2019-04" db="EMBL/GenBank/DDBJ databases">
        <title>An improved genome assembly and genetic linkage map for asparagus bean, Vigna unguiculata ssp. sesquipedialis.</title>
        <authorList>
            <person name="Xia Q."/>
            <person name="Zhang R."/>
            <person name="Dong Y."/>
        </authorList>
    </citation>
    <scope>NUCLEOTIDE SEQUENCE [LARGE SCALE GENOMIC DNA]</scope>
    <source>
        <tissue evidence="1">Leaf</tissue>
    </source>
</reference>
<dbReference type="Proteomes" id="UP000501690">
    <property type="component" value="Linkage Group LG8"/>
</dbReference>